<accession>A0A7S2Y051</accession>
<protein>
    <recommendedName>
        <fullName evidence="2">Voltage-dependent anion-selective channel protein 1</fullName>
    </recommendedName>
</protein>
<dbReference type="InterPro" id="IPR023614">
    <property type="entry name" value="Porin_dom_sf"/>
</dbReference>
<evidence type="ECO:0000313" key="1">
    <source>
        <dbReference type="EMBL" id="CAD9870757.1"/>
    </source>
</evidence>
<dbReference type="GO" id="GO:0005741">
    <property type="term" value="C:mitochondrial outer membrane"/>
    <property type="evidence" value="ECO:0007669"/>
    <property type="project" value="InterPro"/>
</dbReference>
<gene>
    <name evidence="1" type="ORF">FJAP1339_LOCUS9814</name>
</gene>
<dbReference type="Gene3D" id="2.40.160.10">
    <property type="entry name" value="Porin"/>
    <property type="match status" value="1"/>
</dbReference>
<dbReference type="Pfam" id="PF01459">
    <property type="entry name" value="Porin_3"/>
    <property type="match status" value="1"/>
</dbReference>
<dbReference type="PANTHER" id="PTHR11743">
    <property type="entry name" value="VOLTAGE-DEPENDENT ANION-SELECTIVE CHANNEL"/>
    <property type="match status" value="1"/>
</dbReference>
<dbReference type="AlphaFoldDB" id="A0A7S2Y051"/>
<dbReference type="GO" id="GO:0008308">
    <property type="term" value="F:voltage-gated monoatomic anion channel activity"/>
    <property type="evidence" value="ECO:0007669"/>
    <property type="project" value="InterPro"/>
</dbReference>
<reference evidence="1" key="1">
    <citation type="submission" date="2021-01" db="EMBL/GenBank/DDBJ databases">
        <authorList>
            <person name="Corre E."/>
            <person name="Pelletier E."/>
            <person name="Niang G."/>
            <person name="Scheremetjew M."/>
            <person name="Finn R."/>
            <person name="Kale V."/>
            <person name="Holt S."/>
            <person name="Cochrane G."/>
            <person name="Meng A."/>
            <person name="Brown T."/>
            <person name="Cohen L."/>
        </authorList>
    </citation>
    <scope>NUCLEOTIDE SEQUENCE</scope>
    <source>
        <strain evidence="1">CCMP1661</strain>
    </source>
</reference>
<organism evidence="1">
    <name type="scientific">Fibrocapsa japonica</name>
    <dbReference type="NCBI Taxonomy" id="94617"/>
    <lineage>
        <taxon>Eukaryota</taxon>
        <taxon>Sar</taxon>
        <taxon>Stramenopiles</taxon>
        <taxon>Ochrophyta</taxon>
        <taxon>Raphidophyceae</taxon>
        <taxon>Chattonellales</taxon>
        <taxon>Chattonellaceae</taxon>
        <taxon>Fibrocapsa</taxon>
    </lineage>
</organism>
<dbReference type="PANTHER" id="PTHR11743:SF70">
    <property type="entry name" value="GH26960P-RELATED"/>
    <property type="match status" value="1"/>
</dbReference>
<dbReference type="InterPro" id="IPR001925">
    <property type="entry name" value="Porin_Euk"/>
</dbReference>
<dbReference type="EMBL" id="HBHR01019366">
    <property type="protein sequence ID" value="CAD9870757.1"/>
    <property type="molecule type" value="Transcribed_RNA"/>
</dbReference>
<proteinExistence type="predicted"/>
<dbReference type="InterPro" id="IPR027246">
    <property type="entry name" value="Porin_Euk/Tom40"/>
</dbReference>
<sequence length="287" mass="30225">MAVPLYKDFTKPVKSLFEDDYKFKQVLKTKYKSPAGVGVTIENERSLLKGASSKSVSGKVSASYDFKDLGVKLDKLELSASDVVGLELSSTGIYPGAKLSIKANPMMDLKGNVALQYKCSAATVVVDGKLPDLDSVDVSVTTSQMDILLGGKLVGKSLTGKGGPSCSYDLAVGYNTKDFFAAVSSDKGLSAFKLLGNYTVSPTVKLGAQVDLTPPATAADTMTHKVTMGGTYKCNPTTTVRAKVTSDGVLSGAFQQNCAKTLSVAAAAEMKLQDMKQVKYGFNVTMG</sequence>
<name>A0A7S2Y051_9STRA</name>
<evidence type="ECO:0008006" key="2">
    <source>
        <dbReference type="Google" id="ProtNLM"/>
    </source>
</evidence>